<dbReference type="PROSITE" id="PS51186">
    <property type="entry name" value="GNAT"/>
    <property type="match status" value="1"/>
</dbReference>
<dbReference type="InterPro" id="IPR000182">
    <property type="entry name" value="GNAT_dom"/>
</dbReference>
<dbReference type="Pfam" id="PF00583">
    <property type="entry name" value="Acetyltransf_1"/>
    <property type="match status" value="1"/>
</dbReference>
<dbReference type="Gene3D" id="3.40.630.30">
    <property type="match status" value="1"/>
</dbReference>
<feature type="compositionally biased region" description="Basic and acidic residues" evidence="1">
    <location>
        <begin position="12"/>
        <end position="21"/>
    </location>
</feature>
<feature type="region of interest" description="Disordered" evidence="1">
    <location>
        <begin position="1"/>
        <end position="21"/>
    </location>
</feature>
<protein>
    <recommendedName>
        <fullName evidence="2">N-acetyltransferase domain-containing protein</fullName>
    </recommendedName>
</protein>
<feature type="compositionally biased region" description="Polar residues" evidence="1">
    <location>
        <begin position="33"/>
        <end position="43"/>
    </location>
</feature>
<keyword evidence="4" id="KW-1185">Reference proteome</keyword>
<dbReference type="CDD" id="cd04301">
    <property type="entry name" value="NAT_SF"/>
    <property type="match status" value="1"/>
</dbReference>
<dbReference type="EMBL" id="BAAAQQ010000002">
    <property type="protein sequence ID" value="GAA2116695.1"/>
    <property type="molecule type" value="Genomic_DNA"/>
</dbReference>
<feature type="domain" description="N-acetyltransferase" evidence="2">
    <location>
        <begin position="12"/>
        <end position="173"/>
    </location>
</feature>
<comment type="caution">
    <text evidence="3">The sequence shown here is derived from an EMBL/GenBank/DDBJ whole genome shotgun (WGS) entry which is preliminary data.</text>
</comment>
<gene>
    <name evidence="3" type="ORF">GCM10009843_07090</name>
</gene>
<reference evidence="3 4" key="1">
    <citation type="journal article" date="2019" name="Int. J. Syst. Evol. Microbiol.">
        <title>The Global Catalogue of Microorganisms (GCM) 10K type strain sequencing project: providing services to taxonomists for standard genome sequencing and annotation.</title>
        <authorList>
            <consortium name="The Broad Institute Genomics Platform"/>
            <consortium name="The Broad Institute Genome Sequencing Center for Infectious Disease"/>
            <person name="Wu L."/>
            <person name="Ma J."/>
        </authorList>
    </citation>
    <scope>NUCLEOTIDE SEQUENCE [LARGE SCALE GENOMIC DNA]</scope>
    <source>
        <strain evidence="3 4">JCM 16021</strain>
    </source>
</reference>
<accession>A0ABN2XRJ2</accession>
<dbReference type="RefSeq" id="WP_344302239.1">
    <property type="nucleotide sequence ID" value="NZ_BAAAQQ010000002.1"/>
</dbReference>
<feature type="region of interest" description="Disordered" evidence="1">
    <location>
        <begin position="33"/>
        <end position="52"/>
    </location>
</feature>
<evidence type="ECO:0000313" key="4">
    <source>
        <dbReference type="Proteomes" id="UP001500575"/>
    </source>
</evidence>
<proteinExistence type="predicted"/>
<sequence length="303" mass="32482">MSNAEPTSGSDVRIRPMRPDDVAAVERLTSQSYYELDQRTSPRGASDPSPRSAARGLLWQRRVHHLLGTDPGGCWVAEVDGAVVGTAVSFNRELMWVLASFAVRPDLQGAGIGAQLLAGALHHGRGCLRGILSASADPKAARRYKLAGFDLHPQMLLRGHVERSAIPVVDRVREGSAGDYDLMDSVDRRARGAAHGPDHAVLAAEFLLLVADRSTGSGYVYATETGSPVLLAATNRRTAADLTWAALAMSPPDVAVEIPHVTAANQWAIDLGIAARLDLHTLGYLAVRRMKPPAPYLHHGSFL</sequence>
<feature type="compositionally biased region" description="Polar residues" evidence="1">
    <location>
        <begin position="1"/>
        <end position="10"/>
    </location>
</feature>
<name>A0ABN2XRJ2_9ACTN</name>
<dbReference type="SUPFAM" id="SSF55729">
    <property type="entry name" value="Acyl-CoA N-acyltransferases (Nat)"/>
    <property type="match status" value="1"/>
</dbReference>
<dbReference type="Proteomes" id="UP001500575">
    <property type="component" value="Unassembled WGS sequence"/>
</dbReference>
<dbReference type="InterPro" id="IPR016181">
    <property type="entry name" value="Acyl_CoA_acyltransferase"/>
</dbReference>
<evidence type="ECO:0000256" key="1">
    <source>
        <dbReference type="SAM" id="MobiDB-lite"/>
    </source>
</evidence>
<evidence type="ECO:0000313" key="3">
    <source>
        <dbReference type="EMBL" id="GAA2116695.1"/>
    </source>
</evidence>
<organism evidence="3 4">
    <name type="scientific">Nocardioides bigeumensis</name>
    <dbReference type="NCBI Taxonomy" id="433657"/>
    <lineage>
        <taxon>Bacteria</taxon>
        <taxon>Bacillati</taxon>
        <taxon>Actinomycetota</taxon>
        <taxon>Actinomycetes</taxon>
        <taxon>Propionibacteriales</taxon>
        <taxon>Nocardioidaceae</taxon>
        <taxon>Nocardioides</taxon>
    </lineage>
</organism>
<evidence type="ECO:0000259" key="2">
    <source>
        <dbReference type="PROSITE" id="PS51186"/>
    </source>
</evidence>